<comment type="caution">
    <text evidence="13">Lacks conserved residue(s) required for the propagation of feature annotation.</text>
</comment>
<dbReference type="InterPro" id="IPR015104">
    <property type="entry name" value="Sushi_2"/>
</dbReference>
<dbReference type="InterPro" id="IPR051277">
    <property type="entry name" value="SEZ6_CSMD_C4BPB_Regulators"/>
</dbReference>
<feature type="domain" description="Sushi" evidence="14">
    <location>
        <begin position="239"/>
        <end position="298"/>
    </location>
</feature>
<dbReference type="Gene3D" id="4.10.75.10">
    <property type="entry name" value="Elafin-like"/>
    <property type="match status" value="1"/>
</dbReference>
<keyword evidence="5 13" id="KW-0768">Sushi</keyword>
<evidence type="ECO:0000256" key="4">
    <source>
        <dbReference type="ARBA" id="ARBA00022525"/>
    </source>
</evidence>
<evidence type="ECO:0000256" key="9">
    <source>
        <dbReference type="ARBA" id="ARBA00023157"/>
    </source>
</evidence>
<dbReference type="InterPro" id="IPR000436">
    <property type="entry name" value="Sushi_SCR_CCP_dom"/>
</dbReference>
<evidence type="ECO:0000256" key="12">
    <source>
        <dbReference type="ARBA" id="ARBA00033414"/>
    </source>
</evidence>
<dbReference type="Proteomes" id="UP001230051">
    <property type="component" value="Unassembled WGS sequence"/>
</dbReference>
<evidence type="ECO:0000256" key="6">
    <source>
        <dbReference type="ARBA" id="ARBA00022674"/>
    </source>
</evidence>
<dbReference type="PROSITE" id="PS50923">
    <property type="entry name" value="SUSHI"/>
    <property type="match status" value="3"/>
</dbReference>
<dbReference type="EMBL" id="JAGXEW010000057">
    <property type="protein sequence ID" value="KAK1150675.1"/>
    <property type="molecule type" value="Genomic_DNA"/>
</dbReference>
<feature type="disulfide bond" evidence="13">
    <location>
        <begin position="209"/>
        <end position="236"/>
    </location>
</feature>
<keyword evidence="7" id="KW-0732">Signal</keyword>
<dbReference type="Pfam" id="PF00095">
    <property type="entry name" value="WAP"/>
    <property type="match status" value="1"/>
</dbReference>
<dbReference type="PROSITE" id="PS51390">
    <property type="entry name" value="WAP"/>
    <property type="match status" value="1"/>
</dbReference>
<evidence type="ECO:0000256" key="1">
    <source>
        <dbReference type="ARBA" id="ARBA00003651"/>
    </source>
</evidence>
<dbReference type="PANTHER" id="PTHR45656:SF4">
    <property type="entry name" value="PROTEIN CBR-CLEC-78"/>
    <property type="match status" value="1"/>
</dbReference>
<feature type="domain" description="Sushi" evidence="14">
    <location>
        <begin position="110"/>
        <end position="172"/>
    </location>
</feature>
<keyword evidence="4" id="KW-0964">Secreted</keyword>
<keyword evidence="6" id="KW-0358">Heparin-binding</keyword>
<dbReference type="InterPro" id="IPR008197">
    <property type="entry name" value="WAP_dom"/>
</dbReference>
<dbReference type="FunFam" id="2.10.70.10:FF:000014">
    <property type="entry name" value="Membrane cofactor protein"/>
    <property type="match status" value="1"/>
</dbReference>
<comment type="caution">
    <text evidence="16">The sequence shown here is derived from an EMBL/GenBank/DDBJ whole genome shotgun (WGS) entry which is preliminary data.</text>
</comment>
<evidence type="ECO:0000256" key="3">
    <source>
        <dbReference type="ARBA" id="ARBA00020104"/>
    </source>
</evidence>
<evidence type="ECO:0000256" key="7">
    <source>
        <dbReference type="ARBA" id="ARBA00022729"/>
    </source>
</evidence>
<evidence type="ECO:0000313" key="17">
    <source>
        <dbReference type="Proteomes" id="UP001230051"/>
    </source>
</evidence>
<dbReference type="AlphaFoldDB" id="A0AAD8FNJ5"/>
<dbReference type="Pfam" id="PF09014">
    <property type="entry name" value="Sushi_2"/>
    <property type="match status" value="1"/>
</dbReference>
<dbReference type="InterPro" id="IPR035976">
    <property type="entry name" value="Sushi/SCR/CCP_sf"/>
</dbReference>
<dbReference type="CDD" id="cd00033">
    <property type="entry name" value="CCP"/>
    <property type="match status" value="3"/>
</dbReference>
<comment type="function">
    <text evidence="1">Binds to various kinds of negatively charged substances such as heparin, phospholipids, and dextran sulfate. May prevent activation of the intrinsic blood coagulation cascade by binding to phospholipids on the surface of damaged cells.</text>
</comment>
<keyword evidence="17" id="KW-1185">Reference proteome</keyword>
<feature type="domain" description="Sushi" evidence="14">
    <location>
        <begin position="181"/>
        <end position="238"/>
    </location>
</feature>
<evidence type="ECO:0000259" key="14">
    <source>
        <dbReference type="PROSITE" id="PS50923"/>
    </source>
</evidence>
<reference evidence="16" key="1">
    <citation type="submission" date="2022-02" db="EMBL/GenBank/DDBJ databases">
        <title>Atlantic sturgeon de novo genome assembly.</title>
        <authorList>
            <person name="Stock M."/>
            <person name="Klopp C."/>
            <person name="Guiguen Y."/>
            <person name="Cabau C."/>
            <person name="Parinello H."/>
            <person name="Santidrian Yebra-Pimentel E."/>
            <person name="Kuhl H."/>
            <person name="Dirks R.P."/>
            <person name="Guessner J."/>
            <person name="Wuertz S."/>
            <person name="Du K."/>
            <person name="Schartl M."/>
        </authorList>
    </citation>
    <scope>NUCLEOTIDE SEQUENCE</scope>
    <source>
        <strain evidence="16">STURGEONOMICS-FGT-2020</strain>
        <tissue evidence="16">Whole blood</tissue>
    </source>
</reference>
<evidence type="ECO:0000256" key="10">
    <source>
        <dbReference type="ARBA" id="ARBA00023180"/>
    </source>
</evidence>
<dbReference type="SUPFAM" id="SSF57535">
    <property type="entry name" value="Complement control module/SCR domain"/>
    <property type="match status" value="4"/>
</dbReference>
<evidence type="ECO:0000313" key="16">
    <source>
        <dbReference type="EMBL" id="KAK1150675.1"/>
    </source>
</evidence>
<keyword evidence="10" id="KW-0325">Glycoprotein</keyword>
<dbReference type="Gene3D" id="2.10.70.10">
    <property type="entry name" value="Complement Module, domain 1"/>
    <property type="match status" value="4"/>
</dbReference>
<dbReference type="GO" id="GO:0005576">
    <property type="term" value="C:extracellular region"/>
    <property type="evidence" value="ECO:0007669"/>
    <property type="project" value="UniProtKB-SubCell"/>
</dbReference>
<evidence type="ECO:0000256" key="5">
    <source>
        <dbReference type="ARBA" id="ARBA00022659"/>
    </source>
</evidence>
<organism evidence="16 17">
    <name type="scientific">Acipenser oxyrinchus oxyrinchus</name>
    <dbReference type="NCBI Taxonomy" id="40147"/>
    <lineage>
        <taxon>Eukaryota</taxon>
        <taxon>Metazoa</taxon>
        <taxon>Chordata</taxon>
        <taxon>Craniata</taxon>
        <taxon>Vertebrata</taxon>
        <taxon>Euteleostomi</taxon>
        <taxon>Actinopterygii</taxon>
        <taxon>Chondrostei</taxon>
        <taxon>Acipenseriformes</taxon>
        <taxon>Acipenseridae</taxon>
        <taxon>Acipenser</taxon>
    </lineage>
</organism>
<evidence type="ECO:0000256" key="8">
    <source>
        <dbReference type="ARBA" id="ARBA00022737"/>
    </source>
</evidence>
<proteinExistence type="predicted"/>
<comment type="subcellular location">
    <subcellularLocation>
        <location evidence="2">Secreted</location>
    </subcellularLocation>
</comment>
<dbReference type="GO" id="GO:0008201">
    <property type="term" value="F:heparin binding"/>
    <property type="evidence" value="ECO:0007669"/>
    <property type="project" value="UniProtKB-KW"/>
</dbReference>
<evidence type="ECO:0000256" key="13">
    <source>
        <dbReference type="PROSITE-ProRule" id="PRU00302"/>
    </source>
</evidence>
<feature type="domain" description="WAP" evidence="15">
    <location>
        <begin position="58"/>
        <end position="109"/>
    </location>
</feature>
<gene>
    <name evidence="16" type="primary">lev-9</name>
    <name evidence="16" type="ORF">AOXY_G33726</name>
</gene>
<dbReference type="Pfam" id="PF00084">
    <property type="entry name" value="Sushi"/>
    <property type="match status" value="3"/>
</dbReference>
<dbReference type="GO" id="GO:0030414">
    <property type="term" value="F:peptidase inhibitor activity"/>
    <property type="evidence" value="ECO:0007669"/>
    <property type="project" value="InterPro"/>
</dbReference>
<dbReference type="InterPro" id="IPR036645">
    <property type="entry name" value="Elafin-like_sf"/>
</dbReference>
<evidence type="ECO:0000256" key="11">
    <source>
        <dbReference type="ARBA" id="ARBA00029855"/>
    </source>
</evidence>
<evidence type="ECO:0000256" key="2">
    <source>
        <dbReference type="ARBA" id="ARBA00004613"/>
    </source>
</evidence>
<sequence>MYTVLWQVNQSHGVHLIDSAMAAENSIRRFVKLTDIMKMAHRLNLIFLIFLGTKIVQPEAQEAESCPERAGPSERGRGCPKACLQDQDCPIRRKCLCDGECGWSCVTPARSCPWPLSSPHSVSLLLSPSPSFSALIEVSCQEGFMMADGRQVVIRRCQGDRHWSGEDPFCVSVSEPTETPLTCPAPGQIENGFNSGGRFTAGATINYTCNPGFELHGISQNYCQENQTWKYPEPTCRLVHCSPPLELSHGYLVAVQRKQYEAGEVIYYLCRKGFLLDGSNRVVCQSNGTWSPTPFCRARCAIPAQRSRVLYNGQKLWPYEVQGGQVQHGEGVSFYCRDEARRCSYTIQTECFDGTLPLPPCYDEPTWLQYKLFTNRVVSEIKHCDEGNQ</sequence>
<keyword evidence="9 13" id="KW-1015">Disulfide bond</keyword>
<keyword evidence="8" id="KW-0677">Repeat</keyword>
<name>A0AAD8FNJ5_ACIOX</name>
<dbReference type="PANTHER" id="PTHR45656">
    <property type="entry name" value="PROTEIN CBR-CLEC-78"/>
    <property type="match status" value="1"/>
</dbReference>
<evidence type="ECO:0000259" key="15">
    <source>
        <dbReference type="PROSITE" id="PS51390"/>
    </source>
</evidence>
<accession>A0AAD8FNJ5</accession>
<feature type="disulfide bond" evidence="13">
    <location>
        <begin position="241"/>
        <end position="284"/>
    </location>
</feature>
<protein>
    <recommendedName>
        <fullName evidence="3">Beta-2-glycoprotein 1</fullName>
    </recommendedName>
    <alternativeName>
        <fullName evidence="11">Apolipoprotein H</fullName>
    </alternativeName>
    <alternativeName>
        <fullName evidence="12">Beta-2-glycoprotein I</fullName>
    </alternativeName>
</protein>
<dbReference type="SMART" id="SM00032">
    <property type="entry name" value="CCP"/>
    <property type="match status" value="3"/>
</dbReference>